<evidence type="ECO:0000256" key="1">
    <source>
        <dbReference type="SAM" id="MobiDB-lite"/>
    </source>
</evidence>
<gene>
    <name evidence="3" type="ORF">CAMP_LOCUS675</name>
</gene>
<feature type="transmembrane region" description="Helical" evidence="2">
    <location>
        <begin position="220"/>
        <end position="244"/>
    </location>
</feature>
<accession>A0A9P1MW14</accession>
<dbReference type="AlphaFoldDB" id="A0A9P1MW14"/>
<keyword evidence="4" id="KW-1185">Reference proteome</keyword>
<feature type="region of interest" description="Disordered" evidence="1">
    <location>
        <begin position="1"/>
        <end position="84"/>
    </location>
</feature>
<feature type="transmembrane region" description="Helical" evidence="2">
    <location>
        <begin position="187"/>
        <end position="208"/>
    </location>
</feature>
<evidence type="ECO:0000313" key="4">
    <source>
        <dbReference type="Proteomes" id="UP001152747"/>
    </source>
</evidence>
<sequence length="306" mass="34472">MSKSESSKTSTNKIPMTTSMNTGPSASHNAIQSEYGPDENHPTPHPDSISTAHSADSKGTHSGSEQMENYPTPHPVSRNARTSAADPEVIHGEYELAENIATPQHTASVPAEELPPRYQDFQHPYVKVWVRLIAISSLSFLIFNGYVTITEQYTGFFKIFVESNDRLVMNATPFQTFELVLRIYLEMVNPTIIILFFLLTNIGFSAIPKLAMKIHDPTPVFASMTGYVLIYNAITYLGCSLSMVTNLSSTPRTDVWTQYIKFTFIGLFWMYAFINMQVYSKLTIFDQVRAKEKYETRELARAQAHA</sequence>
<keyword evidence="2" id="KW-1133">Transmembrane helix</keyword>
<protein>
    <submittedName>
        <fullName evidence="3">Uncharacterized protein</fullName>
    </submittedName>
</protein>
<feature type="compositionally biased region" description="Polar residues" evidence="1">
    <location>
        <begin position="60"/>
        <end position="69"/>
    </location>
</feature>
<evidence type="ECO:0000256" key="2">
    <source>
        <dbReference type="SAM" id="Phobius"/>
    </source>
</evidence>
<dbReference type="Proteomes" id="UP001152747">
    <property type="component" value="Unassembled WGS sequence"/>
</dbReference>
<feature type="transmembrane region" description="Helical" evidence="2">
    <location>
        <begin position="256"/>
        <end position="274"/>
    </location>
</feature>
<proteinExistence type="predicted"/>
<feature type="compositionally biased region" description="Polar residues" evidence="1">
    <location>
        <begin position="12"/>
        <end position="32"/>
    </location>
</feature>
<evidence type="ECO:0000313" key="3">
    <source>
        <dbReference type="EMBL" id="CAI5438038.1"/>
    </source>
</evidence>
<reference evidence="3" key="1">
    <citation type="submission" date="2022-11" db="EMBL/GenBank/DDBJ databases">
        <authorList>
            <person name="Kikuchi T."/>
        </authorList>
    </citation>
    <scope>NUCLEOTIDE SEQUENCE</scope>
    <source>
        <strain evidence="3">PS1010</strain>
    </source>
</reference>
<keyword evidence="2" id="KW-0812">Transmembrane</keyword>
<keyword evidence="2" id="KW-0472">Membrane</keyword>
<feature type="transmembrane region" description="Helical" evidence="2">
    <location>
        <begin position="128"/>
        <end position="149"/>
    </location>
</feature>
<organism evidence="3 4">
    <name type="scientific">Caenorhabditis angaria</name>
    <dbReference type="NCBI Taxonomy" id="860376"/>
    <lineage>
        <taxon>Eukaryota</taxon>
        <taxon>Metazoa</taxon>
        <taxon>Ecdysozoa</taxon>
        <taxon>Nematoda</taxon>
        <taxon>Chromadorea</taxon>
        <taxon>Rhabditida</taxon>
        <taxon>Rhabditina</taxon>
        <taxon>Rhabditomorpha</taxon>
        <taxon>Rhabditoidea</taxon>
        <taxon>Rhabditidae</taxon>
        <taxon>Peloderinae</taxon>
        <taxon>Caenorhabditis</taxon>
    </lineage>
</organism>
<dbReference type="EMBL" id="CANHGI010000001">
    <property type="protein sequence ID" value="CAI5438038.1"/>
    <property type="molecule type" value="Genomic_DNA"/>
</dbReference>
<name>A0A9P1MW14_9PELO</name>
<feature type="compositionally biased region" description="Low complexity" evidence="1">
    <location>
        <begin position="1"/>
        <end position="11"/>
    </location>
</feature>
<comment type="caution">
    <text evidence="3">The sequence shown here is derived from an EMBL/GenBank/DDBJ whole genome shotgun (WGS) entry which is preliminary data.</text>
</comment>